<feature type="transmembrane region" description="Helical" evidence="2">
    <location>
        <begin position="86"/>
        <end position="104"/>
    </location>
</feature>
<feature type="region of interest" description="Disordered" evidence="1">
    <location>
        <begin position="1"/>
        <end position="21"/>
    </location>
</feature>
<organism evidence="3">
    <name type="scientific">uncultured Caudovirales phage</name>
    <dbReference type="NCBI Taxonomy" id="2100421"/>
    <lineage>
        <taxon>Viruses</taxon>
        <taxon>Duplodnaviria</taxon>
        <taxon>Heunggongvirae</taxon>
        <taxon>Uroviricota</taxon>
        <taxon>Caudoviricetes</taxon>
        <taxon>Peduoviridae</taxon>
        <taxon>Maltschvirus</taxon>
        <taxon>Maltschvirus maltsch</taxon>
    </lineage>
</organism>
<evidence type="ECO:0000256" key="2">
    <source>
        <dbReference type="SAM" id="Phobius"/>
    </source>
</evidence>
<keyword evidence="2" id="KW-1133">Transmembrane helix</keyword>
<keyword evidence="2" id="KW-0472">Membrane</keyword>
<gene>
    <name evidence="4" type="ORF">UFOVP34_64</name>
    <name evidence="3" type="ORF">UFOVP51_42</name>
</gene>
<proteinExistence type="predicted"/>
<evidence type="ECO:0000256" key="1">
    <source>
        <dbReference type="SAM" id="MobiDB-lite"/>
    </source>
</evidence>
<sequence>MLKTHKETKSHPKNDEHYATKGDLKETGAALHLGMLATKHEIKETELRLKAEIQEVKNELKLELVKVEGSLKSDIKALQIHNKWNMAIQIVIFTGVFAPLLTPLSKLFL</sequence>
<evidence type="ECO:0000313" key="4">
    <source>
        <dbReference type="EMBL" id="CAB4241037.1"/>
    </source>
</evidence>
<reference evidence="3" key="1">
    <citation type="submission" date="2020-04" db="EMBL/GenBank/DDBJ databases">
        <authorList>
            <person name="Chiriac C."/>
            <person name="Salcher M."/>
            <person name="Ghai R."/>
            <person name="Kavagutti S V."/>
        </authorList>
    </citation>
    <scope>NUCLEOTIDE SEQUENCE</scope>
</reference>
<name>A0A6J5KTE0_9CAUD</name>
<dbReference type="EMBL" id="LR796177">
    <property type="protein sequence ID" value="CAB4124147.1"/>
    <property type="molecule type" value="Genomic_DNA"/>
</dbReference>
<protein>
    <submittedName>
        <fullName evidence="3">Uncharacterized protein</fullName>
    </submittedName>
</protein>
<dbReference type="EMBL" id="LR797816">
    <property type="protein sequence ID" value="CAB4241037.1"/>
    <property type="molecule type" value="Genomic_DNA"/>
</dbReference>
<accession>A0A6J5KTE0</accession>
<keyword evidence="2" id="KW-0812">Transmembrane</keyword>
<evidence type="ECO:0000313" key="3">
    <source>
        <dbReference type="EMBL" id="CAB4124147.1"/>
    </source>
</evidence>